<comment type="pathway">
    <text evidence="2">Cofactor biosynthesis; pyrroloquinoline quinone biosynthesis.</text>
</comment>
<comment type="function">
    <text evidence="11">Required for coenzyme pyrroloquinoline quinone (PQQ) biosynthesis. It is thought that this protein is a protease that cleaves peptides bond in a small peptide (gene pqqA), providing the glutamate and tyrosine residues which are necessary for the synthesis of PQQ.</text>
</comment>
<dbReference type="InterPro" id="IPR050626">
    <property type="entry name" value="Peptidase_M16"/>
</dbReference>
<dbReference type="GO" id="GO:0004222">
    <property type="term" value="F:metalloendopeptidase activity"/>
    <property type="evidence" value="ECO:0007669"/>
    <property type="project" value="InterPro"/>
</dbReference>
<evidence type="ECO:0000256" key="6">
    <source>
        <dbReference type="ARBA" id="ARBA00022723"/>
    </source>
</evidence>
<dbReference type="GO" id="GO:0008270">
    <property type="term" value="F:zinc ion binding"/>
    <property type="evidence" value="ECO:0007669"/>
    <property type="project" value="InterPro"/>
</dbReference>
<evidence type="ECO:0000256" key="12">
    <source>
        <dbReference type="ARBA" id="ARBA00030977"/>
    </source>
</evidence>
<protein>
    <recommendedName>
        <fullName evidence="4">Coenzyme PQQ synthesis protein F</fullName>
    </recommendedName>
    <alternativeName>
        <fullName evidence="12">Pyrroloquinoline quinone biosynthesis protein F</fullName>
    </alternativeName>
</protein>
<dbReference type="RefSeq" id="WP_145888401.1">
    <property type="nucleotide sequence ID" value="NZ_CP032702.1"/>
</dbReference>
<dbReference type="Pfam" id="PF22454">
    <property type="entry name" value="PQQ_syn_pqqF_N_2"/>
    <property type="match status" value="1"/>
</dbReference>
<keyword evidence="8" id="KW-0862">Zinc</keyword>
<evidence type="ECO:0000256" key="10">
    <source>
        <dbReference type="ARBA" id="ARBA00023049"/>
    </source>
</evidence>
<reference evidence="16 17" key="1">
    <citation type="submission" date="2018-10" db="EMBL/GenBank/DDBJ databases">
        <title>Genome Sequencing of Pantoea dispersa DSM 32899.</title>
        <authorList>
            <person name="Nawrath M."/>
            <person name="Ottenheim C."/>
            <person name="Wilm A."/>
            <person name="Zimmermann W."/>
            <person name="Wu J.C."/>
        </authorList>
    </citation>
    <scope>NUCLEOTIDE SEQUENCE [LARGE SCALE GENOMIC DNA]</scope>
    <source>
        <strain evidence="16 17">DSM 32899</strain>
    </source>
</reference>
<dbReference type="PANTHER" id="PTHR43690">
    <property type="entry name" value="NARDILYSIN"/>
    <property type="match status" value="1"/>
</dbReference>
<dbReference type="InterPro" id="IPR054740">
    <property type="entry name" value="PqqF_N_2"/>
</dbReference>
<evidence type="ECO:0000313" key="16">
    <source>
        <dbReference type="EMBL" id="QDY41870.1"/>
    </source>
</evidence>
<dbReference type="Proteomes" id="UP000319411">
    <property type="component" value="Chromosome"/>
</dbReference>
<evidence type="ECO:0000313" key="17">
    <source>
        <dbReference type="Proteomes" id="UP000319411"/>
    </source>
</evidence>
<dbReference type="NCBIfam" id="TIGR02110">
    <property type="entry name" value="PQQ_syn_pqqF"/>
    <property type="match status" value="1"/>
</dbReference>
<comment type="cofactor">
    <cofactor evidence="1">
        <name>Zn(2+)</name>
        <dbReference type="ChEBI" id="CHEBI:29105"/>
    </cofactor>
</comment>
<dbReference type="Pfam" id="PF00675">
    <property type="entry name" value="Peptidase_M16"/>
    <property type="match status" value="1"/>
</dbReference>
<evidence type="ECO:0000259" key="15">
    <source>
        <dbReference type="Pfam" id="PF22456"/>
    </source>
</evidence>
<evidence type="ECO:0000256" key="2">
    <source>
        <dbReference type="ARBA" id="ARBA00004886"/>
    </source>
</evidence>
<dbReference type="KEGG" id="pdis:D8B20_08195"/>
<comment type="similarity">
    <text evidence="3">Belongs to the peptidase M16 family.</text>
</comment>
<evidence type="ECO:0000256" key="3">
    <source>
        <dbReference type="ARBA" id="ARBA00007261"/>
    </source>
</evidence>
<name>A0A518XCH0_9GAMM</name>
<keyword evidence="10" id="KW-0482">Metalloprotease</keyword>
<dbReference type="Gene3D" id="3.30.830.10">
    <property type="entry name" value="Metalloenzyme, LuxS/M16 peptidase-like"/>
    <property type="match status" value="2"/>
</dbReference>
<feature type="domain" description="Coenzyme PQQ synthesis protein F-like C-terminal lobe" evidence="15">
    <location>
        <begin position="631"/>
        <end position="723"/>
    </location>
</feature>
<keyword evidence="5" id="KW-0645">Protease</keyword>
<evidence type="ECO:0000256" key="1">
    <source>
        <dbReference type="ARBA" id="ARBA00001947"/>
    </source>
</evidence>
<evidence type="ECO:0000256" key="8">
    <source>
        <dbReference type="ARBA" id="ARBA00022833"/>
    </source>
</evidence>
<evidence type="ECO:0000259" key="13">
    <source>
        <dbReference type="Pfam" id="PF00675"/>
    </source>
</evidence>
<dbReference type="InterPro" id="IPR011249">
    <property type="entry name" value="Metalloenz_LuxS/M16"/>
</dbReference>
<evidence type="ECO:0000256" key="11">
    <source>
        <dbReference type="ARBA" id="ARBA00024932"/>
    </source>
</evidence>
<evidence type="ECO:0000256" key="9">
    <source>
        <dbReference type="ARBA" id="ARBA00022905"/>
    </source>
</evidence>
<evidence type="ECO:0000256" key="5">
    <source>
        <dbReference type="ARBA" id="ARBA00022670"/>
    </source>
</evidence>
<keyword evidence="17" id="KW-1185">Reference proteome</keyword>
<evidence type="ECO:0000256" key="7">
    <source>
        <dbReference type="ARBA" id="ARBA00022801"/>
    </source>
</evidence>
<dbReference type="PANTHER" id="PTHR43690:SF18">
    <property type="entry name" value="INSULIN-DEGRADING ENZYME-RELATED"/>
    <property type="match status" value="1"/>
</dbReference>
<dbReference type="AlphaFoldDB" id="A0A518XCH0"/>
<gene>
    <name evidence="16" type="primary">pqqF</name>
    <name evidence="16" type="ORF">D8B20_08195</name>
</gene>
<feature type="domain" description="Peptidase M16 N-terminal" evidence="13">
    <location>
        <begin position="16"/>
        <end position="145"/>
    </location>
</feature>
<keyword evidence="7 16" id="KW-0378">Hydrolase</keyword>
<evidence type="ECO:0000256" key="4">
    <source>
        <dbReference type="ARBA" id="ARBA00015088"/>
    </source>
</evidence>
<feature type="domain" description="Coenzyme PQQ synthesis protein F N-terminal lobe" evidence="14">
    <location>
        <begin position="255"/>
        <end position="381"/>
    </location>
</feature>
<keyword evidence="6" id="KW-0479">Metal-binding</keyword>
<dbReference type="InterPro" id="IPR011844">
    <property type="entry name" value="PQQ_synth_PqqF"/>
</dbReference>
<dbReference type="InterPro" id="IPR011765">
    <property type="entry name" value="Pept_M16_N"/>
</dbReference>
<dbReference type="UniPathway" id="UPA00539"/>
<dbReference type="OrthoDB" id="9811314at2"/>
<dbReference type="Pfam" id="PF22456">
    <property type="entry name" value="PqqF-like_C_4"/>
    <property type="match status" value="1"/>
</dbReference>
<dbReference type="SUPFAM" id="SSF63411">
    <property type="entry name" value="LuxS/MPP-like metallohydrolase"/>
    <property type="match status" value="2"/>
</dbReference>
<accession>A0A518XCH0</accession>
<dbReference type="PROSITE" id="PS00143">
    <property type="entry name" value="INSULINASE"/>
    <property type="match status" value="1"/>
</dbReference>
<dbReference type="EMBL" id="CP032702">
    <property type="protein sequence ID" value="QDY41870.1"/>
    <property type="molecule type" value="Genomic_DNA"/>
</dbReference>
<sequence length="769" mass="83255">MAAAVLTLANGLRCHLIHQPAAQRAAALVQVRAGSLDEPPRWPGLAHLLEHLLFCGSARFSGPQRLMPWVQQQGGQVNATTQLSRSAYFFELPAAALGEGLTRLADLLAAPQLSREAIVQEQAVIDAEYRLLQDHAETLCEAALLDALGGAFRRFRVGSASAFGDNVTECQAALRHFHQRHYRAAAMTLWISGPQSLTALTQLAHDFAAAIAPGEANEPPLMDAPTAPAASVLRLAGQEQFWLGLPLSGEATCLRDNVTLLRAFWQDDAPGGLMARLRAEQLCDAIQVQWLWQAGRQSVLVLRFSAPRLTARQAQRIEQRFWQHLTAVSQASAHQHRHYLQLAQQDFQALAPLAQLRGRALEFAPPESVPAAFSAFAAALAPAGALRLLTQQQAAAAACCTQGFTLQRAPWPPLSPPVLAPVPWTFYPQPAAPVTEPPAASGVAAPLLQIAARQPQETLLLRPACGQTLTDEAAQARSVALRPLLARLRHLGGQGCWEQQQGSWQLALHLSAAALPLLPALLHALQTPGEAATAAVPPSIAIRQLLAALPQQLRAPAPLLCWQAVWCGSAARHRQVAQALHAFPLSAVASAAPPLQRGITALPCTGGDAALLLFMPLPQQDDLSLAALRALALMTEPRFFQRLRVEQPVGYVVSARYQRVADVDGLLLALQSPDVGWRELLSHCKRFLRDMQPAVEQLQAATLRDWQTTLAAACTPQDNVTAAQEALRQQQGLPCLTHCATEALTPAHLQQLYSQLLRQRRRWRVLVTA</sequence>
<proteinExistence type="inferred from homology"/>
<dbReference type="InterPro" id="IPR001431">
    <property type="entry name" value="Pept_M16_Zn_BS"/>
</dbReference>
<dbReference type="GO" id="GO:0018189">
    <property type="term" value="P:pyrroloquinoline quinone biosynthetic process"/>
    <property type="evidence" value="ECO:0007669"/>
    <property type="project" value="UniProtKB-UniPathway"/>
</dbReference>
<organism evidence="16 17">
    <name type="scientific">Candidatus Pantoea soli</name>
    <dbReference type="NCBI Taxonomy" id="3098669"/>
    <lineage>
        <taxon>Bacteria</taxon>
        <taxon>Pseudomonadati</taxon>
        <taxon>Pseudomonadota</taxon>
        <taxon>Gammaproteobacteria</taxon>
        <taxon>Enterobacterales</taxon>
        <taxon>Erwiniaceae</taxon>
        <taxon>Pantoea</taxon>
    </lineage>
</organism>
<dbReference type="InterPro" id="IPR054734">
    <property type="entry name" value="PqqF-like_C_4"/>
</dbReference>
<evidence type="ECO:0000259" key="14">
    <source>
        <dbReference type="Pfam" id="PF22454"/>
    </source>
</evidence>
<dbReference type="GO" id="GO:0006508">
    <property type="term" value="P:proteolysis"/>
    <property type="evidence" value="ECO:0007669"/>
    <property type="project" value="UniProtKB-KW"/>
</dbReference>
<keyword evidence="9" id="KW-0884">PQQ biosynthesis</keyword>